<keyword evidence="6" id="KW-0963">Cytoplasm</keyword>
<comment type="similarity">
    <text evidence="6">Belongs to the transferase hexapeptide repeat family. LpxA subfamily.</text>
</comment>
<evidence type="ECO:0000256" key="2">
    <source>
        <dbReference type="ARBA" id="ARBA00022556"/>
    </source>
</evidence>
<dbReference type="AlphaFoldDB" id="A0A1F5YEC0"/>
<dbReference type="GO" id="GO:0016020">
    <property type="term" value="C:membrane"/>
    <property type="evidence" value="ECO:0007669"/>
    <property type="project" value="GOC"/>
</dbReference>
<dbReference type="InterPro" id="IPR011004">
    <property type="entry name" value="Trimer_LpxA-like_sf"/>
</dbReference>
<dbReference type="Proteomes" id="UP000176992">
    <property type="component" value="Unassembled WGS sequence"/>
</dbReference>
<dbReference type="InterPro" id="IPR037157">
    <property type="entry name" value="Acetyltransf_C_sf"/>
</dbReference>
<dbReference type="UniPathway" id="UPA00359">
    <property type="reaction ID" value="UER00477"/>
</dbReference>
<dbReference type="EMBL" id="MFIV01000095">
    <property type="protein sequence ID" value="OGF98505.1"/>
    <property type="molecule type" value="Genomic_DNA"/>
</dbReference>
<keyword evidence="1 6" id="KW-0444">Lipid biosynthesis</keyword>
<feature type="domain" description="UDP N-acetylglucosamine O-acyltransferase C-terminal" evidence="7">
    <location>
        <begin position="184"/>
        <end position="265"/>
    </location>
</feature>
<evidence type="ECO:0000259" key="7">
    <source>
        <dbReference type="Pfam" id="PF13720"/>
    </source>
</evidence>
<dbReference type="Pfam" id="PF00132">
    <property type="entry name" value="Hexapep"/>
    <property type="match status" value="2"/>
</dbReference>
<dbReference type="InterPro" id="IPR001451">
    <property type="entry name" value="Hexapep"/>
</dbReference>
<evidence type="ECO:0000256" key="4">
    <source>
        <dbReference type="ARBA" id="ARBA00023098"/>
    </source>
</evidence>
<dbReference type="HAMAP" id="MF_00387">
    <property type="entry name" value="LpxA"/>
    <property type="match status" value="1"/>
</dbReference>
<dbReference type="PIRSF" id="PIRSF000456">
    <property type="entry name" value="UDP-GlcNAc_acltr"/>
    <property type="match status" value="1"/>
</dbReference>
<dbReference type="EC" id="2.3.1.129" evidence="6"/>
<dbReference type="NCBIfam" id="TIGR01852">
    <property type="entry name" value="lipid_A_lpxA"/>
    <property type="match status" value="1"/>
</dbReference>
<comment type="caution">
    <text evidence="8">The sequence shown here is derived from an EMBL/GenBank/DDBJ whole genome shotgun (WGS) entry which is preliminary data.</text>
</comment>
<reference evidence="8 9" key="1">
    <citation type="journal article" date="2016" name="Nat. Commun.">
        <title>Thousands of microbial genomes shed light on interconnected biogeochemical processes in an aquifer system.</title>
        <authorList>
            <person name="Anantharaman K."/>
            <person name="Brown C.T."/>
            <person name="Hug L.A."/>
            <person name="Sharon I."/>
            <person name="Castelle C.J."/>
            <person name="Probst A.J."/>
            <person name="Thomas B.C."/>
            <person name="Singh A."/>
            <person name="Wilkins M.J."/>
            <person name="Karaoz U."/>
            <person name="Brodie E.L."/>
            <person name="Williams K.H."/>
            <person name="Hubbard S.S."/>
            <person name="Banfield J.F."/>
        </authorList>
    </citation>
    <scope>NUCLEOTIDE SEQUENCE [LARGE SCALE GENOMIC DNA]</scope>
</reference>
<dbReference type="CDD" id="cd03351">
    <property type="entry name" value="LbH_UDP-GlcNAc_AT"/>
    <property type="match status" value="1"/>
</dbReference>
<dbReference type="Pfam" id="PF13720">
    <property type="entry name" value="Acetyltransf_11"/>
    <property type="match status" value="1"/>
</dbReference>
<proteinExistence type="inferred from homology"/>
<evidence type="ECO:0000256" key="6">
    <source>
        <dbReference type="HAMAP-Rule" id="MF_00387"/>
    </source>
</evidence>
<keyword evidence="5 6" id="KW-0012">Acyltransferase</keyword>
<sequence length="266" mass="29349">MVKHTTRFYQLAIHPTAVIDKTAEIEDSVEIGPYTVIGPNVKIQAGTVIGPHVYIYKNTTIGKECTIWKSASLGTDSQDLKFTNQTTYLVVGDRTMIREFATLSRATTEGGTTRVGNDCFLMAYTHVAHDCVVGNNVILVNAVNMAGHVTIGDHAEVSGMTAIHQFVQVGVHSFIGGGSRVPKDVPPYVMAVGNPIMLNGLNTVGLQRRGFSEEVRQELKRAYKIFFRSQYNISQALEHARTELKQLPEIKIFTDFIAHSERGIII</sequence>
<dbReference type="SUPFAM" id="SSF51161">
    <property type="entry name" value="Trimeric LpxA-like enzymes"/>
    <property type="match status" value="1"/>
</dbReference>
<dbReference type="InterPro" id="IPR010137">
    <property type="entry name" value="Lipid_A_LpxA"/>
</dbReference>
<dbReference type="InterPro" id="IPR029098">
    <property type="entry name" value="Acetyltransf_C"/>
</dbReference>
<comment type="pathway">
    <text evidence="6">Glycolipid biosynthesis; lipid IV(A) biosynthesis; lipid IV(A) from (3R)-3-hydroxytetradecanoyl-[acyl-carrier-protein] and UDP-N-acetyl-alpha-D-glucosamine: step 1/6.</text>
</comment>
<accession>A0A1F5YEC0</accession>
<dbReference type="PANTHER" id="PTHR43480:SF1">
    <property type="entry name" value="ACYL-[ACYL-CARRIER-PROTEIN]--UDP-N-ACETYLGLUCOSAMINE O-ACYLTRANSFERASE, MITOCHONDRIAL-RELATED"/>
    <property type="match status" value="1"/>
</dbReference>
<organism evidence="8 9">
    <name type="scientific">Candidatus Glassbacteria bacterium GWA2_58_10</name>
    <dbReference type="NCBI Taxonomy" id="1817865"/>
    <lineage>
        <taxon>Bacteria</taxon>
        <taxon>Candidatus Glassiibacteriota</taxon>
    </lineage>
</organism>
<keyword evidence="3 6" id="KW-0808">Transferase</keyword>
<dbReference type="GO" id="GO:0008780">
    <property type="term" value="F:acyl-[acyl-carrier-protein]-UDP-N-acetylglucosamine O-acyltransferase activity"/>
    <property type="evidence" value="ECO:0007669"/>
    <property type="project" value="UniProtKB-UniRule"/>
</dbReference>
<evidence type="ECO:0000313" key="9">
    <source>
        <dbReference type="Proteomes" id="UP000176992"/>
    </source>
</evidence>
<keyword evidence="6" id="KW-0677">Repeat</keyword>
<evidence type="ECO:0000256" key="3">
    <source>
        <dbReference type="ARBA" id="ARBA00022679"/>
    </source>
</evidence>
<dbReference type="GO" id="GO:0005737">
    <property type="term" value="C:cytoplasm"/>
    <property type="evidence" value="ECO:0007669"/>
    <property type="project" value="UniProtKB-SubCell"/>
</dbReference>
<dbReference type="Gene3D" id="1.20.1180.10">
    <property type="entry name" value="Udp N-acetylglucosamine O-acyltransferase, C-terminal domain"/>
    <property type="match status" value="1"/>
</dbReference>
<dbReference type="Gene3D" id="2.160.10.10">
    <property type="entry name" value="Hexapeptide repeat proteins"/>
    <property type="match status" value="1"/>
</dbReference>
<evidence type="ECO:0000256" key="5">
    <source>
        <dbReference type="ARBA" id="ARBA00023315"/>
    </source>
</evidence>
<name>A0A1F5YEC0_9BACT</name>
<evidence type="ECO:0000256" key="1">
    <source>
        <dbReference type="ARBA" id="ARBA00022516"/>
    </source>
</evidence>
<keyword evidence="4 6" id="KW-0443">Lipid metabolism</keyword>
<evidence type="ECO:0000313" key="8">
    <source>
        <dbReference type="EMBL" id="OGF98505.1"/>
    </source>
</evidence>
<keyword evidence="2 6" id="KW-0441">Lipid A biosynthesis</keyword>
<protein>
    <recommendedName>
        <fullName evidence="6">Acyl-[acyl-carrier-protein]--UDP-N-acetylglucosamine O-acyltransferase</fullName>
        <shortName evidence="6">UDP-N-acetylglucosamine acyltransferase</shortName>
        <ecNumber evidence="6">2.3.1.129</ecNumber>
    </recommendedName>
</protein>
<gene>
    <name evidence="6" type="primary">lpxA</name>
    <name evidence="8" type="ORF">A2Z86_11360</name>
</gene>
<dbReference type="NCBIfam" id="NF003657">
    <property type="entry name" value="PRK05289.1"/>
    <property type="match status" value="1"/>
</dbReference>
<dbReference type="PANTHER" id="PTHR43480">
    <property type="entry name" value="ACYL-[ACYL-CARRIER-PROTEIN]--UDP-N-ACETYLGLUCOSAMINE O-ACYLTRANSFERASE"/>
    <property type="match status" value="1"/>
</dbReference>
<comment type="subcellular location">
    <subcellularLocation>
        <location evidence="6">Cytoplasm</location>
    </subcellularLocation>
</comment>
<comment type="function">
    <text evidence="6">Involved in the biosynthesis of lipid A, a phosphorylated glycolipid that anchors the lipopolysaccharide to the outer membrane of the cell.</text>
</comment>
<comment type="catalytic activity">
    <reaction evidence="6">
        <text>a (3R)-hydroxyacyl-[ACP] + UDP-N-acetyl-alpha-D-glucosamine = a UDP-3-O-[(3R)-3-hydroxyacyl]-N-acetyl-alpha-D-glucosamine + holo-[ACP]</text>
        <dbReference type="Rhea" id="RHEA:67812"/>
        <dbReference type="Rhea" id="RHEA-COMP:9685"/>
        <dbReference type="Rhea" id="RHEA-COMP:9945"/>
        <dbReference type="ChEBI" id="CHEBI:57705"/>
        <dbReference type="ChEBI" id="CHEBI:64479"/>
        <dbReference type="ChEBI" id="CHEBI:78827"/>
        <dbReference type="ChEBI" id="CHEBI:173225"/>
        <dbReference type="EC" id="2.3.1.129"/>
    </reaction>
</comment>
<comment type="subunit">
    <text evidence="6">Homotrimer.</text>
</comment>
<dbReference type="GO" id="GO:0009245">
    <property type="term" value="P:lipid A biosynthetic process"/>
    <property type="evidence" value="ECO:0007669"/>
    <property type="project" value="UniProtKB-UniRule"/>
</dbReference>